<comment type="caution">
    <text evidence="2">The sequence shown here is derived from an EMBL/GenBank/DDBJ whole genome shotgun (WGS) entry which is preliminary data.</text>
</comment>
<protein>
    <submittedName>
        <fullName evidence="2">Uncharacterized protein</fullName>
    </submittedName>
</protein>
<keyword evidence="1" id="KW-0472">Membrane</keyword>
<keyword evidence="1" id="KW-0812">Transmembrane</keyword>
<dbReference type="SUPFAM" id="SSF56235">
    <property type="entry name" value="N-terminal nucleophile aminohydrolases (Ntn hydrolases)"/>
    <property type="match status" value="1"/>
</dbReference>
<organism evidence="2 3">
    <name type="scientific">Diploptera punctata</name>
    <name type="common">Pacific beetle cockroach</name>
    <dbReference type="NCBI Taxonomy" id="6984"/>
    <lineage>
        <taxon>Eukaryota</taxon>
        <taxon>Metazoa</taxon>
        <taxon>Ecdysozoa</taxon>
        <taxon>Arthropoda</taxon>
        <taxon>Hexapoda</taxon>
        <taxon>Insecta</taxon>
        <taxon>Pterygota</taxon>
        <taxon>Neoptera</taxon>
        <taxon>Polyneoptera</taxon>
        <taxon>Dictyoptera</taxon>
        <taxon>Blattodea</taxon>
        <taxon>Blaberoidea</taxon>
        <taxon>Blaberidae</taxon>
        <taxon>Diplopterinae</taxon>
        <taxon>Diploptera</taxon>
    </lineage>
</organism>
<reference evidence="2" key="2">
    <citation type="submission" date="2023-05" db="EMBL/GenBank/DDBJ databases">
        <authorList>
            <person name="Fouks B."/>
        </authorList>
    </citation>
    <scope>NUCLEOTIDE SEQUENCE</scope>
    <source>
        <strain evidence="2">Stay&amp;Tobe</strain>
        <tissue evidence="2">Testes</tissue>
    </source>
</reference>
<keyword evidence="1" id="KW-1133">Transmembrane helix</keyword>
<dbReference type="PANTHER" id="PTHR11686">
    <property type="entry name" value="GAMMA GLUTAMYL TRANSPEPTIDASE"/>
    <property type="match status" value="1"/>
</dbReference>
<dbReference type="InterPro" id="IPR043137">
    <property type="entry name" value="GGT_ssub_C"/>
</dbReference>
<proteinExistence type="predicted"/>
<evidence type="ECO:0000313" key="2">
    <source>
        <dbReference type="EMBL" id="KAJ9595164.1"/>
    </source>
</evidence>
<dbReference type="GO" id="GO:0005886">
    <property type="term" value="C:plasma membrane"/>
    <property type="evidence" value="ECO:0007669"/>
    <property type="project" value="TreeGrafter"/>
</dbReference>
<dbReference type="AlphaFoldDB" id="A0AAD8A9W4"/>
<dbReference type="Gene3D" id="3.60.20.40">
    <property type="match status" value="1"/>
</dbReference>
<dbReference type="Proteomes" id="UP001233999">
    <property type="component" value="Unassembled WGS sequence"/>
</dbReference>
<dbReference type="Pfam" id="PF01019">
    <property type="entry name" value="G_glu_transpept"/>
    <property type="match status" value="3"/>
</dbReference>
<dbReference type="InterPro" id="IPR029055">
    <property type="entry name" value="Ntn_hydrolases_N"/>
</dbReference>
<evidence type="ECO:0000313" key="3">
    <source>
        <dbReference type="Proteomes" id="UP001233999"/>
    </source>
</evidence>
<evidence type="ECO:0000256" key="1">
    <source>
        <dbReference type="SAM" id="Phobius"/>
    </source>
</evidence>
<reference evidence="2" key="1">
    <citation type="journal article" date="2023" name="IScience">
        <title>Live-bearing cockroach genome reveals convergent evolutionary mechanisms linked to viviparity in insects and beyond.</title>
        <authorList>
            <person name="Fouks B."/>
            <person name="Harrison M.C."/>
            <person name="Mikhailova A.A."/>
            <person name="Marchal E."/>
            <person name="English S."/>
            <person name="Carruthers M."/>
            <person name="Jennings E.C."/>
            <person name="Chiamaka E.L."/>
            <person name="Frigard R.A."/>
            <person name="Pippel M."/>
            <person name="Attardo G.M."/>
            <person name="Benoit J.B."/>
            <person name="Bornberg-Bauer E."/>
            <person name="Tobe S.S."/>
        </authorList>
    </citation>
    <scope>NUCLEOTIDE SEQUENCE</scope>
    <source>
        <strain evidence="2">Stay&amp;Tobe</strain>
    </source>
</reference>
<sequence>MSGPSIPGPYHSSEQTEAFPLKHSLYRGSSAGHQKARGFKAFTSCCTGNSSEKNGGLRIIVMCFAVLTLAVILALGIQIYYGDYQLVPHGSVATDHHRCSTIGTDILKRGGNAVDAAIASTFCMGVVNFHITGLGRSGFVVLGSLANVHSHMSLDGGDLFNTLSTLQLGENYKLPNLAATLELIADKGPDVFYNGTLARRIVEIVNSFGGNMTVQDIASYQAVRRPPLIENFAGFNVFVPSLPSGGQALLEILKLLPDLNFTMGGQGLTPHFAINLVNAAEETYKSMLQGIWGDPSFENNEPDGGDIDYSVNFTKSAGSHVSAVDLNDLYVSVVSGLNTWLGSQIFVDESFILNNALINFGVGKNKPLGGKRPISYATPVIATEMRRICGRRLVFGSGDTTLALQVLARMLVLDRDIDLSIEAPRFHLENINKTVYLEEGEKRRLQEDNIQGLLNFSYQIKTLIQPYQSSNIVEKLGDDLTSHSDSRGDGMASRY</sequence>
<dbReference type="EMBL" id="JASPKZ010002687">
    <property type="protein sequence ID" value="KAJ9595164.1"/>
    <property type="molecule type" value="Genomic_DNA"/>
</dbReference>
<gene>
    <name evidence="2" type="ORF">L9F63_013522</name>
</gene>
<feature type="transmembrane region" description="Helical" evidence="1">
    <location>
        <begin position="59"/>
        <end position="81"/>
    </location>
</feature>
<dbReference type="PANTHER" id="PTHR11686:SF54">
    <property type="entry name" value="GLUTATHIONE HYDROLASE 7"/>
    <property type="match status" value="1"/>
</dbReference>
<dbReference type="InterPro" id="IPR000101">
    <property type="entry name" value="GGT_peptidase"/>
</dbReference>
<dbReference type="GO" id="GO:0006751">
    <property type="term" value="P:glutathione catabolic process"/>
    <property type="evidence" value="ECO:0007669"/>
    <property type="project" value="InterPro"/>
</dbReference>
<keyword evidence="3" id="KW-1185">Reference proteome</keyword>
<accession>A0AAD8A9W4</accession>
<name>A0AAD8A9W4_DIPPU</name>
<dbReference type="GO" id="GO:0036374">
    <property type="term" value="F:glutathione hydrolase activity"/>
    <property type="evidence" value="ECO:0007669"/>
    <property type="project" value="InterPro"/>
</dbReference>